<dbReference type="Pfam" id="PF17754">
    <property type="entry name" value="TetR_C_14"/>
    <property type="match status" value="1"/>
</dbReference>
<evidence type="ECO:0000256" key="1">
    <source>
        <dbReference type="ARBA" id="ARBA00023015"/>
    </source>
</evidence>
<dbReference type="PRINTS" id="PR00455">
    <property type="entry name" value="HTHTETR"/>
</dbReference>
<dbReference type="Pfam" id="PF00440">
    <property type="entry name" value="TetR_N"/>
    <property type="match status" value="1"/>
</dbReference>
<organism evidence="7 8">
    <name type="scientific">Gordonia effusa NBRC 100432</name>
    <dbReference type="NCBI Taxonomy" id="1077974"/>
    <lineage>
        <taxon>Bacteria</taxon>
        <taxon>Bacillati</taxon>
        <taxon>Actinomycetota</taxon>
        <taxon>Actinomycetes</taxon>
        <taxon>Mycobacteriales</taxon>
        <taxon>Gordoniaceae</taxon>
        <taxon>Gordonia</taxon>
    </lineage>
</organism>
<dbReference type="InterPro" id="IPR050109">
    <property type="entry name" value="HTH-type_TetR-like_transc_reg"/>
</dbReference>
<dbReference type="Proteomes" id="UP000035034">
    <property type="component" value="Unassembled WGS sequence"/>
</dbReference>
<dbReference type="EMBL" id="BAEH01000054">
    <property type="protein sequence ID" value="GAB18444.1"/>
    <property type="molecule type" value="Genomic_DNA"/>
</dbReference>
<keyword evidence="1" id="KW-0805">Transcription regulation</keyword>
<evidence type="ECO:0000256" key="4">
    <source>
        <dbReference type="PROSITE-ProRule" id="PRU00335"/>
    </source>
</evidence>
<name>H0R043_9ACTN</name>
<proteinExistence type="predicted"/>
<gene>
    <name evidence="7" type="ORF">GOEFS_054_00580</name>
</gene>
<evidence type="ECO:0000256" key="5">
    <source>
        <dbReference type="SAM" id="MobiDB-lite"/>
    </source>
</evidence>
<evidence type="ECO:0000313" key="8">
    <source>
        <dbReference type="Proteomes" id="UP000035034"/>
    </source>
</evidence>
<dbReference type="PROSITE" id="PS01081">
    <property type="entry name" value="HTH_TETR_1"/>
    <property type="match status" value="1"/>
</dbReference>
<keyword evidence="3" id="KW-0804">Transcription</keyword>
<dbReference type="GO" id="GO:0000976">
    <property type="term" value="F:transcription cis-regulatory region binding"/>
    <property type="evidence" value="ECO:0007669"/>
    <property type="project" value="TreeGrafter"/>
</dbReference>
<dbReference type="RefSeq" id="WP_007317781.1">
    <property type="nucleotide sequence ID" value="NZ_BAEH01000054.1"/>
</dbReference>
<dbReference type="GO" id="GO:0003700">
    <property type="term" value="F:DNA-binding transcription factor activity"/>
    <property type="evidence" value="ECO:0007669"/>
    <property type="project" value="TreeGrafter"/>
</dbReference>
<dbReference type="AlphaFoldDB" id="H0R043"/>
<keyword evidence="8" id="KW-1185">Reference proteome</keyword>
<dbReference type="PANTHER" id="PTHR30055:SF234">
    <property type="entry name" value="HTH-TYPE TRANSCRIPTIONAL REGULATOR BETI"/>
    <property type="match status" value="1"/>
</dbReference>
<evidence type="ECO:0000256" key="2">
    <source>
        <dbReference type="ARBA" id="ARBA00023125"/>
    </source>
</evidence>
<dbReference type="InterPro" id="IPR009057">
    <property type="entry name" value="Homeodomain-like_sf"/>
</dbReference>
<dbReference type="InterPro" id="IPR041347">
    <property type="entry name" value="MftR_C"/>
</dbReference>
<evidence type="ECO:0000256" key="3">
    <source>
        <dbReference type="ARBA" id="ARBA00023163"/>
    </source>
</evidence>
<keyword evidence="2 4" id="KW-0238">DNA-binding</keyword>
<dbReference type="OrthoDB" id="3787664at2"/>
<evidence type="ECO:0000313" key="7">
    <source>
        <dbReference type="EMBL" id="GAB18444.1"/>
    </source>
</evidence>
<comment type="caution">
    <text evidence="7">The sequence shown here is derived from an EMBL/GenBank/DDBJ whole genome shotgun (WGS) entry which is preliminary data.</text>
</comment>
<evidence type="ECO:0000259" key="6">
    <source>
        <dbReference type="PROSITE" id="PS50977"/>
    </source>
</evidence>
<dbReference type="PANTHER" id="PTHR30055">
    <property type="entry name" value="HTH-TYPE TRANSCRIPTIONAL REGULATOR RUTR"/>
    <property type="match status" value="1"/>
</dbReference>
<accession>H0R043</accession>
<dbReference type="SUPFAM" id="SSF46689">
    <property type="entry name" value="Homeodomain-like"/>
    <property type="match status" value="1"/>
</dbReference>
<protein>
    <submittedName>
        <fullName evidence="7">Putative TetR family transcriptional regulator</fullName>
    </submittedName>
</protein>
<dbReference type="Gene3D" id="1.10.357.10">
    <property type="entry name" value="Tetracycline Repressor, domain 2"/>
    <property type="match status" value="1"/>
</dbReference>
<sequence length="207" mass="23106">MAVQPIVPEDSANPRTGLRAKRKERTRDAIRQQAMKLFAAQGYSKTTVEQIAEAAGVSHTTFFRYFGSKEQVVIDDGMEERFDAEIASIESGLSAFDFVRRMLTLMYALAADDDWASNPDRLRLIRSEPALHRHFQLESDRAISNARETLSEYTGVPADDLRLKVFTWAVAGVLFHVSEDTDDPGDQQSLETLLSAVDLLEAGLPLD</sequence>
<feature type="region of interest" description="Disordered" evidence="5">
    <location>
        <begin position="1"/>
        <end position="25"/>
    </location>
</feature>
<dbReference type="PROSITE" id="PS50977">
    <property type="entry name" value="HTH_TETR_2"/>
    <property type="match status" value="1"/>
</dbReference>
<feature type="domain" description="HTH tetR-type" evidence="6">
    <location>
        <begin position="24"/>
        <end position="84"/>
    </location>
</feature>
<feature type="DNA-binding region" description="H-T-H motif" evidence="4">
    <location>
        <begin position="47"/>
        <end position="66"/>
    </location>
</feature>
<dbReference type="Gene3D" id="1.10.10.60">
    <property type="entry name" value="Homeodomain-like"/>
    <property type="match status" value="1"/>
</dbReference>
<dbReference type="InterPro" id="IPR023772">
    <property type="entry name" value="DNA-bd_HTH_TetR-type_CS"/>
</dbReference>
<dbReference type="InterPro" id="IPR001647">
    <property type="entry name" value="HTH_TetR"/>
</dbReference>
<dbReference type="STRING" id="1077974.GOEFS_054_00580"/>
<dbReference type="eggNOG" id="COG1309">
    <property type="taxonomic scope" value="Bacteria"/>
</dbReference>
<reference evidence="7 8" key="1">
    <citation type="submission" date="2011-12" db="EMBL/GenBank/DDBJ databases">
        <title>Whole genome shotgun sequence of Gordonia effusa NBRC 100432.</title>
        <authorList>
            <person name="Yoshida I."/>
            <person name="Takarada H."/>
            <person name="Hosoyama A."/>
            <person name="Tsuchikane K."/>
            <person name="Katsumata H."/>
            <person name="Yamazaki S."/>
            <person name="Fujita N."/>
        </authorList>
    </citation>
    <scope>NUCLEOTIDE SEQUENCE [LARGE SCALE GENOMIC DNA]</scope>
    <source>
        <strain evidence="7 8">NBRC 100432</strain>
    </source>
</reference>